<keyword evidence="1" id="KW-1277">Toxin-antitoxin system</keyword>
<evidence type="ECO:0000313" key="3">
    <source>
        <dbReference type="Proteomes" id="UP000033588"/>
    </source>
</evidence>
<dbReference type="AlphaFoldDB" id="A0A0F4U218"/>
<gene>
    <name evidence="2" type="ORF">VC35_01145</name>
</gene>
<accession>A0A0F4U218</accession>
<reference evidence="2 3" key="1">
    <citation type="submission" date="2015-03" db="EMBL/GenBank/DDBJ databases">
        <title>Comparative genomics of Pseudomonas insights into diversity of traits involved in vanlence and defense.</title>
        <authorList>
            <person name="Qin Y."/>
        </authorList>
    </citation>
    <scope>NUCLEOTIDE SEQUENCE [LARGE SCALE GENOMIC DNA]</scope>
    <source>
        <strain evidence="2 3">C8</strain>
    </source>
</reference>
<protein>
    <submittedName>
        <fullName evidence="2">RelE/ParE family plasmid stabilization system protein</fullName>
    </submittedName>
</protein>
<dbReference type="RefSeq" id="WP_046037233.1">
    <property type="nucleotide sequence ID" value="NZ_LACC01000002.1"/>
</dbReference>
<dbReference type="OrthoDB" id="6893584at2"/>
<dbReference type="Proteomes" id="UP000033588">
    <property type="component" value="Unassembled WGS sequence"/>
</dbReference>
<dbReference type="Gene3D" id="3.30.2310.20">
    <property type="entry name" value="RelE-like"/>
    <property type="match status" value="1"/>
</dbReference>
<dbReference type="PATRIC" id="fig|294.132.peg.2218"/>
<dbReference type="EMBL" id="LACC01000002">
    <property type="protein sequence ID" value="KJZ50818.1"/>
    <property type="molecule type" value="Genomic_DNA"/>
</dbReference>
<dbReference type="InterPro" id="IPR007712">
    <property type="entry name" value="RelE/ParE_toxin"/>
</dbReference>
<dbReference type="Pfam" id="PF05016">
    <property type="entry name" value="ParE_toxin"/>
    <property type="match status" value="1"/>
</dbReference>
<comment type="caution">
    <text evidence="2">The sequence shown here is derived from an EMBL/GenBank/DDBJ whole genome shotgun (WGS) entry which is preliminary data.</text>
</comment>
<evidence type="ECO:0000256" key="1">
    <source>
        <dbReference type="ARBA" id="ARBA00022649"/>
    </source>
</evidence>
<name>A0A0F4U218_PSEFL</name>
<evidence type="ECO:0000313" key="2">
    <source>
        <dbReference type="EMBL" id="KJZ50818.1"/>
    </source>
</evidence>
<dbReference type="InterPro" id="IPR035093">
    <property type="entry name" value="RelE/ParE_toxin_dom_sf"/>
</dbReference>
<sequence length="118" mass="13295">MNKFTVRFTEIAQQCIEDQIEYLAAFNGLQSAEKRVYSVIDDIGDKLLSAPYGYPVSPQLSELGVMQYRELNTEGYRVLYEIFEADQAIAVSLVLGGKQSVQDALVRYCLLSMYQPPA</sequence>
<proteinExistence type="predicted"/>
<organism evidence="2 3">
    <name type="scientific">Pseudomonas fluorescens</name>
    <dbReference type="NCBI Taxonomy" id="294"/>
    <lineage>
        <taxon>Bacteria</taxon>
        <taxon>Pseudomonadati</taxon>
        <taxon>Pseudomonadota</taxon>
        <taxon>Gammaproteobacteria</taxon>
        <taxon>Pseudomonadales</taxon>
        <taxon>Pseudomonadaceae</taxon>
        <taxon>Pseudomonas</taxon>
    </lineage>
</organism>